<keyword evidence="1" id="KW-0812">Transmembrane</keyword>
<evidence type="ECO:0000313" key="4">
    <source>
        <dbReference type="Proteomes" id="UP001366060"/>
    </source>
</evidence>
<comment type="caution">
    <text evidence="3">The sequence shown here is derived from an EMBL/GenBank/DDBJ whole genome shotgun (WGS) entry which is preliminary data.</text>
</comment>
<feature type="transmembrane region" description="Helical" evidence="1">
    <location>
        <begin position="149"/>
        <end position="167"/>
    </location>
</feature>
<proteinExistence type="predicted"/>
<accession>A0ABU9H9D1</accession>
<evidence type="ECO:0000256" key="2">
    <source>
        <dbReference type="SAM" id="SignalP"/>
    </source>
</evidence>
<feature type="signal peptide" evidence="2">
    <location>
        <begin position="1"/>
        <end position="19"/>
    </location>
</feature>
<evidence type="ECO:0000256" key="1">
    <source>
        <dbReference type="SAM" id="Phobius"/>
    </source>
</evidence>
<dbReference type="EMBL" id="JBAKBA010000008">
    <property type="protein sequence ID" value="MEL0658489.1"/>
    <property type="molecule type" value="Genomic_DNA"/>
</dbReference>
<evidence type="ECO:0000313" key="3">
    <source>
        <dbReference type="EMBL" id="MEL0658489.1"/>
    </source>
</evidence>
<keyword evidence="1" id="KW-0472">Membrane</keyword>
<dbReference type="Proteomes" id="UP001366060">
    <property type="component" value="Unassembled WGS sequence"/>
</dbReference>
<feature type="chain" id="PRO_5045058902" evidence="2">
    <location>
        <begin position="20"/>
        <end position="172"/>
    </location>
</feature>
<reference evidence="3 4" key="1">
    <citation type="submission" date="2024-02" db="EMBL/GenBank/DDBJ databases">
        <title>Bacteria isolated from the canopy kelp, Nereocystis luetkeana.</title>
        <authorList>
            <person name="Pfister C.A."/>
            <person name="Younker I.T."/>
            <person name="Light S.H."/>
        </authorList>
    </citation>
    <scope>NUCLEOTIDE SEQUENCE [LARGE SCALE GENOMIC DNA]</scope>
    <source>
        <strain evidence="3 4">TI.2.07</strain>
    </source>
</reference>
<keyword evidence="4" id="KW-1185">Reference proteome</keyword>
<keyword evidence="1" id="KW-1133">Transmembrane helix</keyword>
<gene>
    <name evidence="3" type="ORF">V6255_04970</name>
</gene>
<sequence>MKKVISLLISLLFVGSVNAALMNFDYTYTDGSVLSGSFDGTIQTDSDTVFINSFNIVQYDLFEFSSIELSDFASVSDFPSGDLQPLVSFSGDAMDIFVCPNGFIAGNCGFSFDSGFFLGTATVGVGAGLGDDTFENFNANNWNLTTASVPAPSSILIFSMAAIGFAFSRGKK</sequence>
<name>A0ABU9H9D1_9GAMM</name>
<dbReference type="RefSeq" id="WP_341627142.1">
    <property type="nucleotide sequence ID" value="NZ_JBAKBA010000008.1"/>
</dbReference>
<protein>
    <submittedName>
        <fullName evidence="3">PEP-CTERM sorting domain-containing protein</fullName>
    </submittedName>
</protein>
<keyword evidence="2" id="KW-0732">Signal</keyword>
<organism evidence="3 4">
    <name type="scientific">Psychromonas arctica</name>
    <dbReference type="NCBI Taxonomy" id="168275"/>
    <lineage>
        <taxon>Bacteria</taxon>
        <taxon>Pseudomonadati</taxon>
        <taxon>Pseudomonadota</taxon>
        <taxon>Gammaproteobacteria</taxon>
        <taxon>Alteromonadales</taxon>
        <taxon>Psychromonadaceae</taxon>
        <taxon>Psychromonas</taxon>
    </lineage>
</organism>